<comment type="caution">
    <text evidence="13">The sequence shown here is derived from an EMBL/GenBank/DDBJ whole genome shotgun (WGS) entry which is preliminary data.</text>
</comment>
<dbReference type="Pfam" id="PF01135">
    <property type="entry name" value="PCMT"/>
    <property type="match status" value="1"/>
</dbReference>
<proteinExistence type="inferred from homology"/>
<dbReference type="InterPro" id="IPR000682">
    <property type="entry name" value="PCMT"/>
</dbReference>
<dbReference type="EMBL" id="BAABEP010000002">
    <property type="protein sequence ID" value="GAA3710624.1"/>
    <property type="molecule type" value="Genomic_DNA"/>
</dbReference>
<evidence type="ECO:0000256" key="6">
    <source>
        <dbReference type="ARBA" id="ARBA00022603"/>
    </source>
</evidence>
<reference evidence="14" key="1">
    <citation type="journal article" date="2019" name="Int. J. Syst. Evol. Microbiol.">
        <title>The Global Catalogue of Microorganisms (GCM) 10K type strain sequencing project: providing services to taxonomists for standard genome sequencing and annotation.</title>
        <authorList>
            <consortium name="The Broad Institute Genomics Platform"/>
            <consortium name="The Broad Institute Genome Sequencing Center for Infectious Disease"/>
            <person name="Wu L."/>
            <person name="Ma J."/>
        </authorList>
    </citation>
    <scope>NUCLEOTIDE SEQUENCE [LARGE SCALE GENOMIC DNA]</scope>
    <source>
        <strain evidence="14">JCM 30846</strain>
    </source>
</reference>
<keyword evidence="7" id="KW-0808">Transferase</keyword>
<keyword evidence="5" id="KW-0963">Cytoplasm</keyword>
<keyword evidence="8" id="KW-0949">S-adenosyl-L-methionine</keyword>
<dbReference type="PANTHER" id="PTHR11579">
    <property type="entry name" value="PROTEIN-L-ISOASPARTATE O-METHYLTRANSFERASE"/>
    <property type="match status" value="1"/>
</dbReference>
<keyword evidence="14" id="KW-1185">Reference proteome</keyword>
<gene>
    <name evidence="13" type="ORF">GCM10023082_05630</name>
</gene>
<keyword evidence="6 13" id="KW-0489">Methyltransferase</keyword>
<evidence type="ECO:0000313" key="13">
    <source>
        <dbReference type="EMBL" id="GAA3710624.1"/>
    </source>
</evidence>
<accession>A0ABP7E0Q7</accession>
<comment type="similarity">
    <text evidence="2">Belongs to the methyltransferase superfamily. L-isoaspartyl/D-aspartyl protein methyltransferase family.</text>
</comment>
<feature type="region of interest" description="Disordered" evidence="12">
    <location>
        <begin position="416"/>
        <end position="439"/>
    </location>
</feature>
<dbReference type="Gene3D" id="3.40.50.150">
    <property type="entry name" value="Vaccinia Virus protein VP39"/>
    <property type="match status" value="1"/>
</dbReference>
<evidence type="ECO:0000256" key="5">
    <source>
        <dbReference type="ARBA" id="ARBA00022490"/>
    </source>
</evidence>
<sequence>MNEVPNSPVLPAAPSTDPLECTVLSDPTAPAAPLLPVQHSADTVEAVAARAAMVARLEESGALGPGPVREALLALPRQILMPQAYVRRSAPDETPPRWDLLDWSRPADRKELLERLHSGDSVSIQHDGEPILGRPPGPRRRGAITAMSSTMSLTTDLLQQLDLRPGQRVLDVGTGAGVTAAAACFVCGDKGVVTLDIDPHVTAAARERLSALGYRPATVTGDGSTEWTAAAPYDRIFVSFAVRHVPQALVEQLAPGGRALMTLGTSSPSWPGLAVVERRQDGSVEAQLRAVEFGHRAGAGFDRLFLSSAFRAEIATADGWTQRSMIAPPPDMARGMWLALDHLHPGLVRDFGAEDLTIGAPGCRSWMRVRPVGLRRWDVTTSGPRDIWAEIHDVAGRWRTAGEPDVFRLRFDADGSQRATSPNGALTWQLSPGETGDAR</sequence>
<feature type="compositionally biased region" description="Polar residues" evidence="12">
    <location>
        <begin position="417"/>
        <end position="432"/>
    </location>
</feature>
<evidence type="ECO:0000256" key="12">
    <source>
        <dbReference type="SAM" id="MobiDB-lite"/>
    </source>
</evidence>
<comment type="subcellular location">
    <subcellularLocation>
        <location evidence="1">Cytoplasm</location>
    </subcellularLocation>
</comment>
<dbReference type="PANTHER" id="PTHR11579:SF0">
    <property type="entry name" value="PROTEIN-L-ISOASPARTATE(D-ASPARTATE) O-METHYLTRANSFERASE"/>
    <property type="match status" value="1"/>
</dbReference>
<evidence type="ECO:0000256" key="2">
    <source>
        <dbReference type="ARBA" id="ARBA00005369"/>
    </source>
</evidence>
<evidence type="ECO:0000256" key="11">
    <source>
        <dbReference type="ARBA" id="ARBA00031350"/>
    </source>
</evidence>
<name>A0ABP7E0Q7_9ACTN</name>
<evidence type="ECO:0000256" key="4">
    <source>
        <dbReference type="ARBA" id="ARBA00013346"/>
    </source>
</evidence>
<evidence type="ECO:0000256" key="1">
    <source>
        <dbReference type="ARBA" id="ARBA00004496"/>
    </source>
</evidence>
<evidence type="ECO:0000256" key="3">
    <source>
        <dbReference type="ARBA" id="ARBA00011890"/>
    </source>
</evidence>
<evidence type="ECO:0000313" key="14">
    <source>
        <dbReference type="Proteomes" id="UP001499884"/>
    </source>
</evidence>
<evidence type="ECO:0000256" key="8">
    <source>
        <dbReference type="ARBA" id="ARBA00022691"/>
    </source>
</evidence>
<organism evidence="13 14">
    <name type="scientific">Streptomyces tremellae</name>
    <dbReference type="NCBI Taxonomy" id="1124239"/>
    <lineage>
        <taxon>Bacteria</taxon>
        <taxon>Bacillati</taxon>
        <taxon>Actinomycetota</taxon>
        <taxon>Actinomycetes</taxon>
        <taxon>Kitasatosporales</taxon>
        <taxon>Streptomycetaceae</taxon>
        <taxon>Streptomyces</taxon>
    </lineage>
</organism>
<evidence type="ECO:0000256" key="9">
    <source>
        <dbReference type="ARBA" id="ARBA00030757"/>
    </source>
</evidence>
<dbReference type="GO" id="GO:0008168">
    <property type="term" value="F:methyltransferase activity"/>
    <property type="evidence" value="ECO:0007669"/>
    <property type="project" value="UniProtKB-KW"/>
</dbReference>
<dbReference type="Proteomes" id="UP001499884">
    <property type="component" value="Unassembled WGS sequence"/>
</dbReference>
<dbReference type="InterPro" id="IPR029063">
    <property type="entry name" value="SAM-dependent_MTases_sf"/>
</dbReference>
<protein>
    <recommendedName>
        <fullName evidence="4">Protein-L-isoaspartate O-methyltransferase</fullName>
        <ecNumber evidence="3">2.1.1.77</ecNumber>
    </recommendedName>
    <alternativeName>
        <fullName evidence="11">L-isoaspartyl protein carboxyl methyltransferase</fullName>
    </alternativeName>
    <alternativeName>
        <fullName evidence="9">Protein L-isoaspartyl methyltransferase</fullName>
    </alternativeName>
    <alternativeName>
        <fullName evidence="10">Protein-beta-aspartate methyltransferase</fullName>
    </alternativeName>
</protein>
<evidence type="ECO:0000256" key="10">
    <source>
        <dbReference type="ARBA" id="ARBA00031323"/>
    </source>
</evidence>
<dbReference type="EC" id="2.1.1.77" evidence="3"/>
<evidence type="ECO:0000256" key="7">
    <source>
        <dbReference type="ARBA" id="ARBA00022679"/>
    </source>
</evidence>
<dbReference type="GO" id="GO:0032259">
    <property type="term" value="P:methylation"/>
    <property type="evidence" value="ECO:0007669"/>
    <property type="project" value="UniProtKB-KW"/>
</dbReference>
<dbReference type="SUPFAM" id="SSF53335">
    <property type="entry name" value="S-adenosyl-L-methionine-dependent methyltransferases"/>
    <property type="match status" value="1"/>
</dbReference>